<dbReference type="Pfam" id="PF00288">
    <property type="entry name" value="GHMP_kinases_N"/>
    <property type="match status" value="1"/>
</dbReference>
<dbReference type="Pfam" id="PF08544">
    <property type="entry name" value="GHMP_kinases_C"/>
    <property type="match status" value="1"/>
</dbReference>
<keyword evidence="10" id="KW-0753">Steroid metabolism</keyword>
<dbReference type="InterPro" id="IPR014721">
    <property type="entry name" value="Ribsml_uS5_D2-typ_fold_subgr"/>
</dbReference>
<keyword evidence="4 10" id="KW-0547">Nucleotide-binding</keyword>
<keyword evidence="10" id="KW-0756">Sterol biosynthesis</keyword>
<dbReference type="InterPro" id="IPR006204">
    <property type="entry name" value="GHMP_kinase_N_dom"/>
</dbReference>
<dbReference type="InterPro" id="IPR006205">
    <property type="entry name" value="Mev_gal_kin"/>
</dbReference>
<evidence type="ECO:0000256" key="10">
    <source>
        <dbReference type="RuleBase" id="RU363087"/>
    </source>
</evidence>
<evidence type="ECO:0000256" key="8">
    <source>
        <dbReference type="ARBA" id="ARBA00023098"/>
    </source>
</evidence>
<evidence type="ECO:0000313" key="13">
    <source>
        <dbReference type="EMBL" id="KAK2957878.1"/>
    </source>
</evidence>
<feature type="domain" description="GHMP kinase N-terminal" evidence="11">
    <location>
        <begin position="158"/>
        <end position="195"/>
    </location>
</feature>
<evidence type="ECO:0000256" key="2">
    <source>
        <dbReference type="ARBA" id="ARBA00022516"/>
    </source>
</evidence>
<evidence type="ECO:0000256" key="1">
    <source>
        <dbReference type="ARBA" id="ARBA00022490"/>
    </source>
</evidence>
<dbReference type="GO" id="GO:0004496">
    <property type="term" value="F:mevalonate kinase activity"/>
    <property type="evidence" value="ECO:0007669"/>
    <property type="project" value="UniProtKB-EC"/>
</dbReference>
<evidence type="ECO:0000256" key="5">
    <source>
        <dbReference type="ARBA" id="ARBA00022777"/>
    </source>
</evidence>
<keyword evidence="2 10" id="KW-0444">Lipid biosynthesis</keyword>
<comment type="subcellular location">
    <subcellularLocation>
        <location evidence="10">Cytoplasm</location>
    </subcellularLocation>
</comment>
<comment type="catalytic activity">
    <reaction evidence="10">
        <text>(R)-mevalonate + ATP = (R)-5-phosphomevalonate + ADP + H(+)</text>
        <dbReference type="Rhea" id="RHEA:17065"/>
        <dbReference type="ChEBI" id="CHEBI:15378"/>
        <dbReference type="ChEBI" id="CHEBI:30616"/>
        <dbReference type="ChEBI" id="CHEBI:36464"/>
        <dbReference type="ChEBI" id="CHEBI:58146"/>
        <dbReference type="ChEBI" id="CHEBI:456216"/>
        <dbReference type="EC" id="2.7.1.36"/>
    </reaction>
</comment>
<evidence type="ECO:0000256" key="3">
    <source>
        <dbReference type="ARBA" id="ARBA00022679"/>
    </source>
</evidence>
<dbReference type="PANTHER" id="PTHR43290:SF2">
    <property type="entry name" value="MEVALONATE KINASE"/>
    <property type="match status" value="1"/>
</dbReference>
<dbReference type="EMBL" id="JARBJD010000042">
    <property type="protein sequence ID" value="KAK2957878.1"/>
    <property type="molecule type" value="Genomic_DNA"/>
</dbReference>
<reference evidence="13 14" key="1">
    <citation type="journal article" date="2022" name="bioRxiv">
        <title>Genomics of Preaxostyla Flagellates Illuminates Evolutionary Transitions and the Path Towards Mitochondrial Loss.</title>
        <authorList>
            <person name="Novak L.V.F."/>
            <person name="Treitli S.C."/>
            <person name="Pyrih J."/>
            <person name="Halakuc P."/>
            <person name="Pipaliya S.V."/>
            <person name="Vacek V."/>
            <person name="Brzon O."/>
            <person name="Soukal P."/>
            <person name="Eme L."/>
            <person name="Dacks J.B."/>
            <person name="Karnkowska A."/>
            <person name="Elias M."/>
            <person name="Hampl V."/>
        </authorList>
    </citation>
    <scope>NUCLEOTIDE SEQUENCE [LARGE SCALE GENOMIC DNA]</scope>
    <source>
        <strain evidence="13">NAU3</strain>
        <tissue evidence="13">Gut</tissue>
    </source>
</reference>
<dbReference type="PRINTS" id="PR00959">
    <property type="entry name" value="MEVGALKINASE"/>
</dbReference>
<evidence type="ECO:0000256" key="6">
    <source>
        <dbReference type="ARBA" id="ARBA00022840"/>
    </source>
</evidence>
<dbReference type="EC" id="2.7.1.36" evidence="10"/>
<proteinExistence type="inferred from homology"/>
<comment type="caution">
    <text evidence="13">The sequence shown here is derived from an EMBL/GenBank/DDBJ whole genome shotgun (WGS) entry which is preliminary data.</text>
</comment>
<evidence type="ECO:0000313" key="14">
    <source>
        <dbReference type="Proteomes" id="UP001281761"/>
    </source>
</evidence>
<feature type="domain" description="GHMP kinase C-terminal" evidence="12">
    <location>
        <begin position="344"/>
        <end position="396"/>
    </location>
</feature>
<keyword evidence="7" id="KW-0460">Magnesium</keyword>
<dbReference type="InterPro" id="IPR036554">
    <property type="entry name" value="GHMP_kinase_C_sf"/>
</dbReference>
<dbReference type="SUPFAM" id="SSF55060">
    <property type="entry name" value="GHMP Kinase, C-terminal domain"/>
    <property type="match status" value="1"/>
</dbReference>
<dbReference type="Gene3D" id="3.30.230.10">
    <property type="match status" value="1"/>
</dbReference>
<keyword evidence="1 10" id="KW-0963">Cytoplasm</keyword>
<keyword evidence="5 10" id="KW-0418">Kinase</keyword>
<evidence type="ECO:0000256" key="7">
    <source>
        <dbReference type="ARBA" id="ARBA00022842"/>
    </source>
</evidence>
<protein>
    <recommendedName>
        <fullName evidence="10">Mevalonate kinase</fullName>
        <shortName evidence="10">MK</shortName>
        <ecNumber evidence="10">2.7.1.36</ecNumber>
    </recommendedName>
</protein>
<evidence type="ECO:0000259" key="12">
    <source>
        <dbReference type="Pfam" id="PF08544"/>
    </source>
</evidence>
<dbReference type="Proteomes" id="UP001281761">
    <property type="component" value="Unassembled WGS sequence"/>
</dbReference>
<organism evidence="13 14">
    <name type="scientific">Blattamonas nauphoetae</name>
    <dbReference type="NCBI Taxonomy" id="2049346"/>
    <lineage>
        <taxon>Eukaryota</taxon>
        <taxon>Metamonada</taxon>
        <taxon>Preaxostyla</taxon>
        <taxon>Oxymonadida</taxon>
        <taxon>Blattamonas</taxon>
    </lineage>
</organism>
<keyword evidence="3 10" id="KW-0808">Transferase</keyword>
<accession>A0ABQ9Y2F7</accession>
<keyword evidence="14" id="KW-1185">Reference proteome</keyword>
<dbReference type="PANTHER" id="PTHR43290">
    <property type="entry name" value="MEVALONATE KINASE"/>
    <property type="match status" value="1"/>
</dbReference>
<evidence type="ECO:0000256" key="4">
    <source>
        <dbReference type="ARBA" id="ARBA00022741"/>
    </source>
</evidence>
<keyword evidence="10" id="KW-1207">Sterol metabolism</keyword>
<keyword evidence="10" id="KW-0752">Steroid biosynthesis</keyword>
<dbReference type="NCBIfam" id="TIGR00549">
    <property type="entry name" value="mevalon_kin"/>
    <property type="match status" value="1"/>
</dbReference>
<dbReference type="SUPFAM" id="SSF54211">
    <property type="entry name" value="Ribosomal protein S5 domain 2-like"/>
    <property type="match status" value="1"/>
</dbReference>
<comment type="similarity">
    <text evidence="10">Belongs to the GHMP kinase family. Mevalonate kinase subfamily.</text>
</comment>
<comment type="pathway">
    <text evidence="9 10">Isoprenoid biosynthesis; isopentenyl diphosphate biosynthesis via mevalonate pathway; isopentenyl diphosphate from (R)-mevalonate: step 1/3.</text>
</comment>
<gene>
    <name evidence="13" type="ORF">BLNAU_7054</name>
</gene>
<name>A0ABQ9Y2F7_9EUKA</name>
<evidence type="ECO:0000256" key="9">
    <source>
        <dbReference type="ARBA" id="ARBA00029438"/>
    </source>
</evidence>
<evidence type="ECO:0000259" key="11">
    <source>
        <dbReference type="Pfam" id="PF00288"/>
    </source>
</evidence>
<dbReference type="InterPro" id="IPR013750">
    <property type="entry name" value="GHMP_kinase_C_dom"/>
</dbReference>
<sequence>MPARTCSSPGKVILFGEHSVVHEKSAVVTSIDLRTTVTIRSLTRHDRGDSDKMKIELRDFSTSVSFEKQELFLFLRTLLRSHKSKMMQLFFDRPDAGILDTLMESIRTFVSSNLHKDEVSAHYNATNSISCILLFLLLAVYRLDDCPETGLDFCLPDEIVISSRIPIGCGLGTSGAFCCSVSGCILSFYDLWSSDEHGSETQPKEDKNSRLSQTQKIEINKWAFIGECVFHARPSGVDNFVSCFGNIVKYRQAPTGLTAEFGGKIFEGSDIKLLVVNTGKPRQTREMVEKVRSFVETENEAARTILSEMNEISNRAWDLLQGAFGSDTKGKLDALVVQNQSCLEKLGVSSPEIRSVLSILEKFGHCGKLTGGGGGGCVICFIEGDPAPELSATLDEHGFMWFIAPFTPFGTILES</sequence>
<dbReference type="InterPro" id="IPR020568">
    <property type="entry name" value="Ribosomal_Su5_D2-typ_SF"/>
</dbReference>
<keyword evidence="8 10" id="KW-0443">Lipid metabolism</keyword>
<keyword evidence="6 10" id="KW-0067">ATP-binding</keyword>
<dbReference type="Gene3D" id="3.30.70.890">
    <property type="entry name" value="GHMP kinase, C-terminal domain"/>
    <property type="match status" value="1"/>
</dbReference>